<proteinExistence type="predicted"/>
<evidence type="ECO:0000256" key="1">
    <source>
        <dbReference type="SAM" id="Coils"/>
    </source>
</evidence>
<dbReference type="GO" id="GO:0000166">
    <property type="term" value="F:nucleotide binding"/>
    <property type="evidence" value="ECO:0007669"/>
    <property type="project" value="InterPro"/>
</dbReference>
<keyword evidence="3" id="KW-1185">Reference proteome</keyword>
<gene>
    <name evidence="2" type="ORF">ROSSTS7063_01672</name>
</gene>
<dbReference type="InterPro" id="IPR010995">
    <property type="entry name" value="DNA_repair_Rad51/TF_NusA_a-hlx"/>
</dbReference>
<evidence type="ECO:0000313" key="2">
    <source>
        <dbReference type="EMBL" id="VUX06943.1"/>
    </source>
</evidence>
<dbReference type="Gene3D" id="1.10.150.20">
    <property type="entry name" value="5' to 3' exonuclease, C-terminal subdomain"/>
    <property type="match status" value="1"/>
</dbReference>
<accession>A0A564TI30</accession>
<dbReference type="AlphaFoldDB" id="A0A564TI30"/>
<feature type="coiled-coil region" evidence="1">
    <location>
        <begin position="12"/>
        <end position="42"/>
    </location>
</feature>
<evidence type="ECO:0000313" key="3">
    <source>
        <dbReference type="Proteomes" id="UP000409147"/>
    </source>
</evidence>
<name>A0A564TI30_9FIRM</name>
<dbReference type="RefSeq" id="WP_207705702.1">
    <property type="nucleotide sequence ID" value="NZ_CABHNB010000022.1"/>
</dbReference>
<keyword evidence="1" id="KW-0175">Coiled coil</keyword>
<sequence>MKQKRTFSFSDVKSLIARHNEIENKLEELKLTEQKYNDKIKKTTGLYSASEVLKILKDIPIEEVNRDKKGIRVKALRENGFTNYADIFTASKYQIASVRGISEDGAYRIKKIVSEAADTAAKTTKLKLSADNRTADTTNIVMAVTQYQRASKLSNEAILLFEQNNIELKSALEEVRSATGFFKWLFTSSDKKQRVIKSYK</sequence>
<dbReference type="Proteomes" id="UP000409147">
    <property type="component" value="Unassembled WGS sequence"/>
</dbReference>
<reference evidence="2 3" key="1">
    <citation type="submission" date="2019-07" db="EMBL/GenBank/DDBJ databases">
        <authorList>
            <person name="Hibberd C M."/>
            <person name="Gehrig L. J."/>
            <person name="Chang H.-W."/>
            <person name="Venkatesh S."/>
        </authorList>
    </citation>
    <scope>NUCLEOTIDE SEQUENCE [LARGE SCALE GENOMIC DNA]</scope>
    <source>
        <strain evidence="2">Ruminococcus_obeum_SSTS_Bg7063</strain>
    </source>
</reference>
<dbReference type="SUPFAM" id="SSF47794">
    <property type="entry name" value="Rad51 N-terminal domain-like"/>
    <property type="match status" value="1"/>
</dbReference>
<protein>
    <submittedName>
        <fullName evidence="2">Uncharacterized protein</fullName>
    </submittedName>
</protein>
<organism evidence="2 3">
    <name type="scientific">Blautia obeum</name>
    <dbReference type="NCBI Taxonomy" id="40520"/>
    <lineage>
        <taxon>Bacteria</taxon>
        <taxon>Bacillati</taxon>
        <taxon>Bacillota</taxon>
        <taxon>Clostridia</taxon>
        <taxon>Lachnospirales</taxon>
        <taxon>Lachnospiraceae</taxon>
        <taxon>Blautia</taxon>
    </lineage>
</organism>
<dbReference type="EMBL" id="CABHNB010000022">
    <property type="protein sequence ID" value="VUX06943.1"/>
    <property type="molecule type" value="Genomic_DNA"/>
</dbReference>